<dbReference type="PANTHER" id="PTHR10606">
    <property type="entry name" value="6-PHOSPHOFRUCTO-2-KINASE/FRUCTOSE-2,6-BISPHOSPHATASE"/>
    <property type="match status" value="1"/>
</dbReference>
<dbReference type="GO" id="GO:0005829">
    <property type="term" value="C:cytosol"/>
    <property type="evidence" value="ECO:0007669"/>
    <property type="project" value="TreeGrafter"/>
</dbReference>
<dbReference type="InterPro" id="IPR013078">
    <property type="entry name" value="His_Pase_superF_clade-1"/>
</dbReference>
<sequence length="104" mass="12072">MLPFPKLQWKALDEIDAGVCDGMTYKQIAREMPEEFAARKQDKLRYRYPAGESYLDVVQRLEPVITEIERERECVVIVSHQAVLRAVLGYFMVSCLPRMPPTHC</sequence>
<dbReference type="Pfam" id="PF00300">
    <property type="entry name" value="His_Phos_1"/>
    <property type="match status" value="1"/>
</dbReference>
<proteinExistence type="predicted"/>
<dbReference type="InterPro" id="IPR029033">
    <property type="entry name" value="His_PPase_superfam"/>
</dbReference>
<protein>
    <submittedName>
        <fullName evidence="1">6PF2K domain-containing protein</fullName>
    </submittedName>
</protein>
<gene>
    <name evidence="1" type="ORF">HaLaN_20566</name>
</gene>
<dbReference type="AlphaFoldDB" id="A0A699ZXL8"/>
<evidence type="ECO:0000313" key="1">
    <source>
        <dbReference type="EMBL" id="GFH23018.1"/>
    </source>
</evidence>
<dbReference type="PIRSF" id="PIRSF000709">
    <property type="entry name" value="6PFK_2-Ptase"/>
    <property type="match status" value="1"/>
</dbReference>
<keyword evidence="2" id="KW-1185">Reference proteome</keyword>
<dbReference type="GO" id="GO:0004331">
    <property type="term" value="F:fructose-2,6-bisphosphate 2-phosphatase activity"/>
    <property type="evidence" value="ECO:0007669"/>
    <property type="project" value="TreeGrafter"/>
</dbReference>
<accession>A0A699ZXL8</accession>
<dbReference type="GO" id="GO:0003873">
    <property type="term" value="F:6-phosphofructo-2-kinase activity"/>
    <property type="evidence" value="ECO:0007669"/>
    <property type="project" value="TreeGrafter"/>
</dbReference>
<evidence type="ECO:0000313" key="2">
    <source>
        <dbReference type="Proteomes" id="UP000485058"/>
    </source>
</evidence>
<dbReference type="GO" id="GO:0005524">
    <property type="term" value="F:ATP binding"/>
    <property type="evidence" value="ECO:0007669"/>
    <property type="project" value="InterPro"/>
</dbReference>
<feature type="non-terminal residue" evidence="1">
    <location>
        <position position="1"/>
    </location>
</feature>
<dbReference type="GO" id="GO:0006003">
    <property type="term" value="P:fructose 2,6-bisphosphate metabolic process"/>
    <property type="evidence" value="ECO:0007669"/>
    <property type="project" value="InterPro"/>
</dbReference>
<dbReference type="Proteomes" id="UP000485058">
    <property type="component" value="Unassembled WGS sequence"/>
</dbReference>
<reference evidence="1 2" key="1">
    <citation type="submission" date="2020-02" db="EMBL/GenBank/DDBJ databases">
        <title>Draft genome sequence of Haematococcus lacustris strain NIES-144.</title>
        <authorList>
            <person name="Morimoto D."/>
            <person name="Nakagawa S."/>
            <person name="Yoshida T."/>
            <person name="Sawayama S."/>
        </authorList>
    </citation>
    <scope>NUCLEOTIDE SEQUENCE [LARGE SCALE GENOMIC DNA]</scope>
    <source>
        <strain evidence="1 2">NIES-144</strain>
    </source>
</reference>
<name>A0A699ZXL8_HAELA</name>
<organism evidence="1 2">
    <name type="scientific">Haematococcus lacustris</name>
    <name type="common">Green alga</name>
    <name type="synonym">Haematococcus pluvialis</name>
    <dbReference type="NCBI Taxonomy" id="44745"/>
    <lineage>
        <taxon>Eukaryota</taxon>
        <taxon>Viridiplantae</taxon>
        <taxon>Chlorophyta</taxon>
        <taxon>core chlorophytes</taxon>
        <taxon>Chlorophyceae</taxon>
        <taxon>CS clade</taxon>
        <taxon>Chlamydomonadales</taxon>
        <taxon>Haematococcaceae</taxon>
        <taxon>Haematococcus</taxon>
    </lineage>
</organism>
<comment type="caution">
    <text evidence="1">The sequence shown here is derived from an EMBL/GenBank/DDBJ whole genome shotgun (WGS) entry which is preliminary data.</text>
</comment>
<dbReference type="PANTHER" id="PTHR10606:SF44">
    <property type="entry name" value="6-PHOSPHOFRUCTO 2-KINASE_FRUCTOSE 2,6-BISPHOSPHATASE LONG FORM"/>
    <property type="match status" value="1"/>
</dbReference>
<dbReference type="Gene3D" id="3.40.50.1240">
    <property type="entry name" value="Phosphoglycerate mutase-like"/>
    <property type="match status" value="1"/>
</dbReference>
<dbReference type="InterPro" id="IPR003094">
    <property type="entry name" value="6Pfruct_kin"/>
</dbReference>
<dbReference type="SUPFAM" id="SSF53254">
    <property type="entry name" value="Phosphoglycerate mutase-like"/>
    <property type="match status" value="1"/>
</dbReference>
<dbReference type="EMBL" id="BLLF01002176">
    <property type="protein sequence ID" value="GFH23018.1"/>
    <property type="molecule type" value="Genomic_DNA"/>
</dbReference>